<evidence type="ECO:0000313" key="1">
    <source>
        <dbReference type="EMBL" id="TDM17206.1"/>
    </source>
</evidence>
<proteinExistence type="predicted"/>
<comment type="caution">
    <text evidence="1">The sequence shown here is derived from an EMBL/GenBank/DDBJ whole genome shotgun (WGS) entry which is preliminary data.</text>
</comment>
<reference evidence="1 2" key="1">
    <citation type="submission" date="2019-01" db="EMBL/GenBank/DDBJ databases">
        <title>Draft genome sequences of Macrococcus caseolyticus, Macrococcus canis, Macrococcus bohemicus and Macrococcus goetzii.</title>
        <authorList>
            <person name="Mazhar S."/>
            <person name="Altermann E."/>
            <person name="Hill C."/>
            <person name="Mcauliffe O."/>
        </authorList>
    </citation>
    <scope>NUCLEOTIDE SEQUENCE [LARGE SCALE GENOMIC DNA]</scope>
    <source>
        <strain evidence="1 2">DPC7162</strain>
    </source>
</reference>
<name>A0A4V3BG28_9STAP</name>
<dbReference type="EMBL" id="SDQG01000002">
    <property type="protein sequence ID" value="TDM17206.1"/>
    <property type="molecule type" value="Genomic_DNA"/>
</dbReference>
<organism evidence="1 2">
    <name type="scientific">Macrococcoides canis</name>
    <dbReference type="NCBI Taxonomy" id="1855823"/>
    <lineage>
        <taxon>Bacteria</taxon>
        <taxon>Bacillati</taxon>
        <taxon>Bacillota</taxon>
        <taxon>Bacilli</taxon>
        <taxon>Bacillales</taxon>
        <taxon>Staphylococcaceae</taxon>
        <taxon>Macrococcoides</taxon>
    </lineage>
</organism>
<accession>A0A4V3BG28</accession>
<dbReference type="AlphaFoldDB" id="A0A4V3BG28"/>
<gene>
    <name evidence="1" type="ORF">ETI04_04705</name>
</gene>
<dbReference type="Proteomes" id="UP000294865">
    <property type="component" value="Unassembled WGS sequence"/>
</dbReference>
<dbReference type="RefSeq" id="WP_133419367.1">
    <property type="nucleotide sequence ID" value="NZ_SDGR01000003.1"/>
</dbReference>
<protein>
    <submittedName>
        <fullName evidence="1">Uncharacterized protein</fullName>
    </submittedName>
</protein>
<sequence length="151" mass="17628">MKPGEIKEILRVDFLDKKLVGLFKEFLWTELYIKILFKGESHTFSVKFVDGAFQFIMGQFGAGSPPDKNNVQNLLISKNSSDYNTRFIKVPSNSQEQFILNLFTPKPSKFLFTIYYNGKKYILIKLKLMCRYMMLGIYLKKYYSSGNSQIL</sequence>
<evidence type="ECO:0000313" key="2">
    <source>
        <dbReference type="Proteomes" id="UP000294865"/>
    </source>
</evidence>